<proteinExistence type="predicted"/>
<organism evidence="1 2">
    <name type="scientific">Steinernema glaseri</name>
    <dbReference type="NCBI Taxonomy" id="37863"/>
    <lineage>
        <taxon>Eukaryota</taxon>
        <taxon>Metazoa</taxon>
        <taxon>Ecdysozoa</taxon>
        <taxon>Nematoda</taxon>
        <taxon>Chromadorea</taxon>
        <taxon>Rhabditida</taxon>
        <taxon>Tylenchina</taxon>
        <taxon>Panagrolaimomorpha</taxon>
        <taxon>Strongyloidoidea</taxon>
        <taxon>Steinernematidae</taxon>
        <taxon>Steinernema</taxon>
    </lineage>
</organism>
<name>A0A1I7YL55_9BILA</name>
<reference evidence="2" key="1">
    <citation type="submission" date="2016-11" db="UniProtKB">
        <authorList>
            <consortium name="WormBaseParasite"/>
        </authorList>
    </citation>
    <scope>IDENTIFICATION</scope>
</reference>
<sequence length="68" mass="7948">MLLKRMKRKCVAQMKADEQECFQRAVAMLDNYVKQLQHLHEVQWSQAPPMGSQIVLSHDLIREPVESV</sequence>
<dbReference type="WBParaSite" id="L893_g17221.t1">
    <property type="protein sequence ID" value="L893_g17221.t1"/>
    <property type="gene ID" value="L893_g17221"/>
</dbReference>
<keyword evidence="1" id="KW-1185">Reference proteome</keyword>
<accession>A0A1I7YL55</accession>
<protein>
    <submittedName>
        <fullName evidence="2">BHLH domain-containing protein</fullName>
    </submittedName>
</protein>
<dbReference type="AlphaFoldDB" id="A0A1I7YL55"/>
<evidence type="ECO:0000313" key="2">
    <source>
        <dbReference type="WBParaSite" id="L893_g17221.t1"/>
    </source>
</evidence>
<dbReference type="Proteomes" id="UP000095287">
    <property type="component" value="Unplaced"/>
</dbReference>
<evidence type="ECO:0000313" key="1">
    <source>
        <dbReference type="Proteomes" id="UP000095287"/>
    </source>
</evidence>